<dbReference type="Proteomes" id="UP000239866">
    <property type="component" value="Unassembled WGS sequence"/>
</dbReference>
<accession>A0A2T1K3M7</accession>
<reference evidence="1 2" key="1">
    <citation type="submission" date="2018-03" db="EMBL/GenBank/DDBJ databases">
        <title>Marinobacter brunus sp. nov., a marine bacterium of Gamma-proteobacteria isolated from the surface seawater of the South China Sea.</title>
        <authorList>
            <person name="Cheng H."/>
            <person name="Wu Y.-H."/>
            <person name="Xamxidin M."/>
            <person name="Xu X.-W."/>
        </authorList>
    </citation>
    <scope>NUCLEOTIDE SEQUENCE [LARGE SCALE GENOMIC DNA]</scope>
    <source>
        <strain evidence="1 2">NH169-3</strain>
    </source>
</reference>
<dbReference type="AlphaFoldDB" id="A0A2T1K3M7"/>
<evidence type="ECO:0000313" key="2">
    <source>
        <dbReference type="Proteomes" id="UP000239866"/>
    </source>
</evidence>
<comment type="caution">
    <text evidence="1">The sequence shown here is derived from an EMBL/GenBank/DDBJ whole genome shotgun (WGS) entry which is preliminary data.</text>
</comment>
<keyword evidence="2" id="KW-1185">Reference proteome</keyword>
<organism evidence="1 2">
    <name type="scientific">Marinobacter fuscus</name>
    <dbReference type="NCBI Taxonomy" id="2109942"/>
    <lineage>
        <taxon>Bacteria</taxon>
        <taxon>Pseudomonadati</taxon>
        <taxon>Pseudomonadota</taxon>
        <taxon>Gammaproteobacteria</taxon>
        <taxon>Pseudomonadales</taxon>
        <taxon>Marinobacteraceae</taxon>
        <taxon>Marinobacter</taxon>
    </lineage>
</organism>
<protein>
    <submittedName>
        <fullName evidence="1">Uncharacterized protein</fullName>
    </submittedName>
</protein>
<proteinExistence type="predicted"/>
<dbReference type="EMBL" id="PXNP01000110">
    <property type="protein sequence ID" value="PSF04731.1"/>
    <property type="molecule type" value="Genomic_DNA"/>
</dbReference>
<name>A0A2T1K3M7_9GAMM</name>
<evidence type="ECO:0000313" key="1">
    <source>
        <dbReference type="EMBL" id="PSF04731.1"/>
    </source>
</evidence>
<gene>
    <name evidence="1" type="ORF">C7H09_19265</name>
</gene>
<sequence>MQKNLEDIDYRPLLAQGKVSKSELELILSSFDDAQLQQFVLNNTHLTLDDLFGYQNPTKAVRTLVDRWLNNTGIFSGEGARLLFSARAASGTNRLNVQSKFLSLNKSLYAHYKVPDDYSKTFVYLKWTSTSDDALLILDKQPLTGTAPEMQQAWLRYTDGWPPGEYQVELISAEEGLSVLAAQAFEVIE</sequence>